<evidence type="ECO:0000313" key="1">
    <source>
        <dbReference type="Proteomes" id="UP000818029"/>
    </source>
</evidence>
<dbReference type="InterPro" id="IPR043502">
    <property type="entry name" value="DNA/RNA_pol_sf"/>
</dbReference>
<dbReference type="GeneID" id="121222035"/>
<dbReference type="PANTHER" id="PTHR45643">
    <property type="entry name" value="REVERSE TRANSCRIPTASE"/>
    <property type="match status" value="1"/>
</dbReference>
<organism evidence="1 2">
    <name type="scientific">Gossypium hirsutum</name>
    <name type="common">Upland cotton</name>
    <name type="synonym">Gossypium mexicanum</name>
    <dbReference type="NCBI Taxonomy" id="3635"/>
    <lineage>
        <taxon>Eukaryota</taxon>
        <taxon>Viridiplantae</taxon>
        <taxon>Streptophyta</taxon>
        <taxon>Embryophyta</taxon>
        <taxon>Tracheophyta</taxon>
        <taxon>Spermatophyta</taxon>
        <taxon>Magnoliopsida</taxon>
        <taxon>eudicotyledons</taxon>
        <taxon>Gunneridae</taxon>
        <taxon>Pentapetalae</taxon>
        <taxon>rosids</taxon>
        <taxon>malvids</taxon>
        <taxon>Malvales</taxon>
        <taxon>Malvaceae</taxon>
        <taxon>Malvoideae</taxon>
        <taxon>Gossypium</taxon>
    </lineage>
</organism>
<gene>
    <name evidence="2" type="primary">LOC121222035</name>
</gene>
<accession>A0ABM3ASP1</accession>
<protein>
    <recommendedName>
        <fullName evidence="3">RNA-directed DNA polymerase homolog</fullName>
    </recommendedName>
</protein>
<dbReference type="RefSeq" id="XP_040957852.1">
    <property type="nucleotide sequence ID" value="XM_041101918.1"/>
</dbReference>
<evidence type="ECO:0008006" key="3">
    <source>
        <dbReference type="Google" id="ProtNLM"/>
    </source>
</evidence>
<dbReference type="Gene3D" id="3.30.70.270">
    <property type="match status" value="1"/>
</dbReference>
<dbReference type="SUPFAM" id="SSF56672">
    <property type="entry name" value="DNA/RNA polymerases"/>
    <property type="match status" value="1"/>
</dbReference>
<dbReference type="Proteomes" id="UP000818029">
    <property type="component" value="Chromosome D10"/>
</dbReference>
<sequence>MTYVIRAREDAFAPDVITAMSVQKYVRKGHDAYLAYMLDAKVSESKIKSVPIICEYPDVFLEEIPGLPQLSKVMFLGHVVSVEGICMDPRKIEAILDWKQPRNVIGSFLGLAGYYRRILAELQVKLIWLDEIKSKQLLDKSLISQVQQIDESKTSDFDFNSDDILCF</sequence>
<name>A0ABM3ASP1_GOSHI</name>
<reference evidence="2" key="2">
    <citation type="submission" date="2025-08" db="UniProtKB">
        <authorList>
            <consortium name="RefSeq"/>
        </authorList>
    </citation>
    <scope>IDENTIFICATION</scope>
</reference>
<reference evidence="1" key="1">
    <citation type="journal article" date="2020" name="Nat. Genet.">
        <title>Genomic diversifications of five Gossypium allopolyploid species and their impact on cotton improvement.</title>
        <authorList>
            <person name="Chen Z.J."/>
            <person name="Sreedasyam A."/>
            <person name="Ando A."/>
            <person name="Song Q."/>
            <person name="De Santiago L.M."/>
            <person name="Hulse-Kemp A.M."/>
            <person name="Ding M."/>
            <person name="Ye W."/>
            <person name="Kirkbride R.C."/>
            <person name="Jenkins J."/>
            <person name="Plott C."/>
            <person name="Lovell J."/>
            <person name="Lin Y.M."/>
            <person name="Vaughn R."/>
            <person name="Liu B."/>
            <person name="Simpson S."/>
            <person name="Scheffler B.E."/>
            <person name="Wen L."/>
            <person name="Saski C.A."/>
            <person name="Grover C.E."/>
            <person name="Hu G."/>
            <person name="Conover J.L."/>
            <person name="Carlson J.W."/>
            <person name="Shu S."/>
            <person name="Boston L.B."/>
            <person name="Williams M."/>
            <person name="Peterson D.G."/>
            <person name="McGee K."/>
            <person name="Jones D.C."/>
            <person name="Wendel J.F."/>
            <person name="Stelly D.M."/>
            <person name="Grimwood J."/>
            <person name="Schmutz J."/>
        </authorList>
    </citation>
    <scope>NUCLEOTIDE SEQUENCE [LARGE SCALE GENOMIC DNA]</scope>
    <source>
        <strain evidence="1">cv. TM-1</strain>
    </source>
</reference>
<keyword evidence="1" id="KW-1185">Reference proteome</keyword>
<dbReference type="PANTHER" id="PTHR45643:SF11">
    <property type="entry name" value="RNA-DIRECTED DNA POLYMERASE"/>
    <property type="match status" value="1"/>
</dbReference>
<proteinExistence type="predicted"/>
<evidence type="ECO:0000313" key="2">
    <source>
        <dbReference type="RefSeq" id="XP_040957852.1"/>
    </source>
</evidence>
<dbReference type="InterPro" id="IPR043128">
    <property type="entry name" value="Rev_trsase/Diguanyl_cyclase"/>
</dbReference>